<reference evidence="1 2" key="1">
    <citation type="journal article" date="2023" name="Science">
        <title>Complex scaffold remodeling in plant triterpene biosynthesis.</title>
        <authorList>
            <person name="De La Pena R."/>
            <person name="Hodgson H."/>
            <person name="Liu J.C."/>
            <person name="Stephenson M.J."/>
            <person name="Martin A.C."/>
            <person name="Owen C."/>
            <person name="Harkess A."/>
            <person name="Leebens-Mack J."/>
            <person name="Jimenez L.E."/>
            <person name="Osbourn A."/>
            <person name="Sattely E.S."/>
        </authorList>
    </citation>
    <scope>NUCLEOTIDE SEQUENCE [LARGE SCALE GENOMIC DNA]</scope>
    <source>
        <strain evidence="2">cv. JPN11</strain>
        <tissue evidence="1">Leaf</tissue>
    </source>
</reference>
<accession>A0ACC1WPE3</accession>
<evidence type="ECO:0000313" key="2">
    <source>
        <dbReference type="Proteomes" id="UP001164539"/>
    </source>
</evidence>
<evidence type="ECO:0000313" key="1">
    <source>
        <dbReference type="EMBL" id="KAJ4700837.1"/>
    </source>
</evidence>
<organism evidence="1 2">
    <name type="scientific">Melia azedarach</name>
    <name type="common">Chinaberry tree</name>
    <dbReference type="NCBI Taxonomy" id="155640"/>
    <lineage>
        <taxon>Eukaryota</taxon>
        <taxon>Viridiplantae</taxon>
        <taxon>Streptophyta</taxon>
        <taxon>Embryophyta</taxon>
        <taxon>Tracheophyta</taxon>
        <taxon>Spermatophyta</taxon>
        <taxon>Magnoliopsida</taxon>
        <taxon>eudicotyledons</taxon>
        <taxon>Gunneridae</taxon>
        <taxon>Pentapetalae</taxon>
        <taxon>rosids</taxon>
        <taxon>malvids</taxon>
        <taxon>Sapindales</taxon>
        <taxon>Meliaceae</taxon>
        <taxon>Melia</taxon>
    </lineage>
</organism>
<name>A0ACC1WPE3_MELAZ</name>
<proteinExistence type="predicted"/>
<dbReference type="EMBL" id="CM051407">
    <property type="protein sequence ID" value="KAJ4700837.1"/>
    <property type="molecule type" value="Genomic_DNA"/>
</dbReference>
<protein>
    <submittedName>
        <fullName evidence="1">Pentatricopeptide repeat</fullName>
    </submittedName>
</protein>
<sequence>MSSSYLKKAHVNKASLSYYSQLIDRCLSVKSFDFVKTIHAHLIKLGFNAHTYLGNRCLDLYSQFGAVQHDVLKVFDEIPQKNCISWNICLKGMLKFDDLESARKLFDVMPERDVVSWNSMISGYISCGCSDYGLEMFSKMQLAGFRPSGFTFSILLSSVSSACHGKQIHGSMIRSGLSLSNVVLGNSLIDMYGKLGVLDYAVGVFLTMEEWDIISWNAFISWYVNSSCEELALDWFRKMRYLGYSPDEFTVSKIMTACSKLRHLDKGKQILALCVKVGFLSNSIILSATIDLFSKCNRLEDSVQLFEELDQWDSAIINVMISSYGRYGLGADALQLFLLSLRKGFRPTEFTLSSVLSSIAILQVEHGSQVHSLVTKSGLESDTIVASSLMEMYAKIGSIDSAMEIFVNLDMRDLISWNTILMGLSRNGRLTTTLDMFEELLKEGQSPDRITLAAVLLACNYGGLVDKGMIIISSMEEVYGVNPNDEHYTCIIDLLCRAGRIEEAIHITRTMPYEPNSSIWESILCSCAIYGDLKLTENVEETMMELQPQSSLPYLLLAQAYEMRGRWEAVVRVRKAMKQRGIKKVSECSWIGMKNHVYSFNADQLQHHGGKEIYVVLRLLTWEIEDEDCVYLQLDKLDSEGE</sequence>
<keyword evidence="2" id="KW-1185">Reference proteome</keyword>
<gene>
    <name evidence="1" type="ORF">OWV82_024159</name>
</gene>
<dbReference type="Proteomes" id="UP001164539">
    <property type="component" value="Chromosome 14"/>
</dbReference>
<comment type="caution">
    <text evidence="1">The sequence shown here is derived from an EMBL/GenBank/DDBJ whole genome shotgun (WGS) entry which is preliminary data.</text>
</comment>